<accession>A0AAU9RRM7</accession>
<gene>
    <name evidence="5" type="ORF">TAV2_LOCUS6310</name>
</gene>
<feature type="transmembrane region" description="Helical" evidence="3">
    <location>
        <begin position="114"/>
        <end position="138"/>
    </location>
</feature>
<dbReference type="Proteomes" id="UP000836841">
    <property type="component" value="Chromosome 2"/>
</dbReference>
<dbReference type="PANTHER" id="PTHR46236:SF33">
    <property type="entry name" value="MEPRIN AND TRAF-LIKE DOMAIN-CONTAINING PROTEIN-RELATED"/>
    <property type="match status" value="1"/>
</dbReference>
<name>A0AAU9RRM7_THLAR</name>
<sequence>MNISMDTLDSMWESITFKYMRSDLVYQDNRYNSYLLFCSLSINPEKQIVASESAFRVLIVRALTVDNFSSCLRRNSLGFWKISLLGKIRSTLAASPSPAANGKRRKKTLQSNDFIGLGFCCTGVFLRTPVYIVMAITYPCFWNLFLDLHHEDGQETFREQCCFYGKRNIWGFSKFLSLDKLHDKRGGFLVNNRLVIIVEVKVLPATVSPMGPRFNIVVASVPQETCNDVLDQKIQFEVLASQTPRHCCGVPCKEPTCEERVYELPAQGNRDVCQPLEELSNEDLVEADIALTYLKDAGFKVDWLEKKLNQLEDNKEKEKSGLAMISAQGNRDVCQPLEELSNEDLVEADIALTYLKDAGFKVDWLEKKLNQLKDNKEKEKSDSPVRVIELVLLMVYQNFGYHICGETSLPLGPFTIRSIDRSVNTWDPWLSKPYSPKVDWLEKKLNQLKDNKEKEKSANYATAKIKITLIFFDFPKTTPLKTSHQEPPMSLENEVSFTHADAVDLLMLFLGAEEIVSRGLGLKHGI</sequence>
<organism evidence="5 6">
    <name type="scientific">Thlaspi arvense</name>
    <name type="common">Field penny-cress</name>
    <dbReference type="NCBI Taxonomy" id="13288"/>
    <lineage>
        <taxon>Eukaryota</taxon>
        <taxon>Viridiplantae</taxon>
        <taxon>Streptophyta</taxon>
        <taxon>Embryophyta</taxon>
        <taxon>Tracheophyta</taxon>
        <taxon>Spermatophyta</taxon>
        <taxon>Magnoliopsida</taxon>
        <taxon>eudicotyledons</taxon>
        <taxon>Gunneridae</taxon>
        <taxon>Pentapetalae</taxon>
        <taxon>rosids</taxon>
        <taxon>malvids</taxon>
        <taxon>Brassicales</taxon>
        <taxon>Brassicaceae</taxon>
        <taxon>Thlaspideae</taxon>
        <taxon>Thlaspi</taxon>
    </lineage>
</organism>
<dbReference type="InterPro" id="IPR002083">
    <property type="entry name" value="MATH/TRAF_dom"/>
</dbReference>
<proteinExistence type="predicted"/>
<dbReference type="AlphaFoldDB" id="A0AAU9RRM7"/>
<evidence type="ECO:0000256" key="3">
    <source>
        <dbReference type="SAM" id="Phobius"/>
    </source>
</evidence>
<evidence type="ECO:0000259" key="4">
    <source>
        <dbReference type="PROSITE" id="PS50144"/>
    </source>
</evidence>
<keyword evidence="3" id="KW-1133">Transmembrane helix</keyword>
<keyword evidence="3" id="KW-0472">Membrane</keyword>
<keyword evidence="3" id="KW-0812">Transmembrane</keyword>
<dbReference type="InterPro" id="IPR050804">
    <property type="entry name" value="MCC"/>
</dbReference>
<dbReference type="Gene3D" id="2.60.210.10">
    <property type="entry name" value="Apoptosis, Tumor Necrosis Factor Receptor Associated Protein 2, Chain A"/>
    <property type="match status" value="1"/>
</dbReference>
<dbReference type="SUPFAM" id="SSF49599">
    <property type="entry name" value="TRAF domain-like"/>
    <property type="match status" value="1"/>
</dbReference>
<keyword evidence="1 2" id="KW-0175">Coiled coil</keyword>
<keyword evidence="6" id="KW-1185">Reference proteome</keyword>
<feature type="domain" description="MATH" evidence="4">
    <location>
        <begin position="170"/>
        <end position="200"/>
    </location>
</feature>
<evidence type="ECO:0000313" key="5">
    <source>
        <dbReference type="EMBL" id="CAH2047802.1"/>
    </source>
</evidence>
<evidence type="ECO:0000313" key="6">
    <source>
        <dbReference type="Proteomes" id="UP000836841"/>
    </source>
</evidence>
<dbReference type="EMBL" id="OU466858">
    <property type="protein sequence ID" value="CAH2047802.1"/>
    <property type="molecule type" value="Genomic_DNA"/>
</dbReference>
<dbReference type="CDD" id="cd00121">
    <property type="entry name" value="MATH"/>
    <property type="match status" value="1"/>
</dbReference>
<dbReference type="PANTHER" id="PTHR46236">
    <property type="entry name" value="TRAF-LIKE SUPERFAMILY PROTEIN"/>
    <property type="match status" value="1"/>
</dbReference>
<dbReference type="PROSITE" id="PS50144">
    <property type="entry name" value="MATH"/>
    <property type="match status" value="1"/>
</dbReference>
<protein>
    <recommendedName>
        <fullName evidence="4">MATH domain-containing protein</fullName>
    </recommendedName>
</protein>
<evidence type="ECO:0000256" key="1">
    <source>
        <dbReference type="ARBA" id="ARBA00023054"/>
    </source>
</evidence>
<feature type="coiled-coil region" evidence="2">
    <location>
        <begin position="294"/>
        <end position="328"/>
    </location>
</feature>
<evidence type="ECO:0000256" key="2">
    <source>
        <dbReference type="SAM" id="Coils"/>
    </source>
</evidence>
<dbReference type="InterPro" id="IPR008974">
    <property type="entry name" value="TRAF-like"/>
</dbReference>
<reference evidence="5 6" key="1">
    <citation type="submission" date="2022-03" db="EMBL/GenBank/DDBJ databases">
        <authorList>
            <person name="Nunn A."/>
            <person name="Chopra R."/>
            <person name="Nunn A."/>
            <person name="Contreras Garrido A."/>
        </authorList>
    </citation>
    <scope>NUCLEOTIDE SEQUENCE [LARGE SCALE GENOMIC DNA]</scope>
</reference>